<proteinExistence type="inferred from homology"/>
<comment type="similarity">
    <text evidence="1">Belongs to the LytR/CpsA/Psr (LCP) family.</text>
</comment>
<feature type="transmembrane region" description="Helical" evidence="3">
    <location>
        <begin position="80"/>
        <end position="99"/>
    </location>
</feature>
<dbReference type="PANTHER" id="PTHR33392:SF6">
    <property type="entry name" value="POLYISOPRENYL-TEICHOIC ACID--PEPTIDOGLYCAN TEICHOIC ACID TRANSFERASE TAGU"/>
    <property type="match status" value="1"/>
</dbReference>
<evidence type="ECO:0000256" key="1">
    <source>
        <dbReference type="ARBA" id="ARBA00006068"/>
    </source>
</evidence>
<keyword evidence="6" id="KW-1185">Reference proteome</keyword>
<dbReference type="Gene3D" id="3.40.630.190">
    <property type="entry name" value="LCP protein"/>
    <property type="match status" value="1"/>
</dbReference>
<feature type="region of interest" description="Disordered" evidence="2">
    <location>
        <begin position="455"/>
        <end position="500"/>
    </location>
</feature>
<gene>
    <name evidence="5" type="ORF">GCM10009745_63960</name>
</gene>
<sequence>MSSRSKAGSRARRAKRRERSGISALALAIVGVLLPGLGYLLAGRRRLGTVLVTLSLTLYGAAAYLALARRDDVITWALNPDVLLLMVVALGVIALYWVTVLVTSYKMLRPLTAGPGARLAGSAVIGLVCFGMASSTALGAQTLMAQRQLVEKVFSGEQSKSQTRPKINNTKDPWAQFPRLNILLLGADDGEGRDNTRTDSVMIASIDTRTGKTALISLARNWMRMPFPDGTALHKEFPTGFWDPNGLKEQPNYYLDAMYRMVPAEHRDLIGPSDNPGADVLKMSVSEALGLKLHYYVQVNLAGFAQLVEALGGITVNINYKVPVGGNDDKKIPPSRYLDPGPNRHLNGTDALWFARGRYKVQGADVARQARQRCTVKAIVERATPQNVLANYLDLAKAGESLIRTDIPQTILPAFVTLGQRIKNGAITNIDLDKKKNYPSGRNPNYAAMRQLIQQHLNPPTKPAPPKPTAPKPTAPATRKPTPKPTTPDLAEACAYNPTG</sequence>
<feature type="transmembrane region" description="Helical" evidence="3">
    <location>
        <begin position="21"/>
        <end position="41"/>
    </location>
</feature>
<dbReference type="Pfam" id="PF03816">
    <property type="entry name" value="LytR_cpsA_psr"/>
    <property type="match status" value="1"/>
</dbReference>
<reference evidence="5 6" key="1">
    <citation type="journal article" date="2019" name="Int. J. Syst. Evol. Microbiol.">
        <title>The Global Catalogue of Microorganisms (GCM) 10K type strain sequencing project: providing services to taxonomists for standard genome sequencing and annotation.</title>
        <authorList>
            <consortium name="The Broad Institute Genomics Platform"/>
            <consortium name="The Broad Institute Genome Sequencing Center for Infectious Disease"/>
            <person name="Wu L."/>
            <person name="Ma J."/>
        </authorList>
    </citation>
    <scope>NUCLEOTIDE SEQUENCE [LARGE SCALE GENOMIC DNA]</scope>
    <source>
        <strain evidence="5 6">JCM 14307</strain>
    </source>
</reference>
<feature type="transmembrane region" description="Helical" evidence="3">
    <location>
        <begin position="119"/>
        <end position="140"/>
    </location>
</feature>
<dbReference type="PANTHER" id="PTHR33392">
    <property type="entry name" value="POLYISOPRENYL-TEICHOIC ACID--PEPTIDOGLYCAN TEICHOIC ACID TRANSFERASE TAGU"/>
    <property type="match status" value="1"/>
</dbReference>
<evidence type="ECO:0000313" key="6">
    <source>
        <dbReference type="Proteomes" id="UP001500280"/>
    </source>
</evidence>
<dbReference type="InterPro" id="IPR004474">
    <property type="entry name" value="LytR_CpsA_psr"/>
</dbReference>
<protein>
    <recommendedName>
        <fullName evidence="4">Cell envelope-related transcriptional attenuator domain-containing protein</fullName>
    </recommendedName>
</protein>
<feature type="domain" description="Cell envelope-related transcriptional attenuator" evidence="4">
    <location>
        <begin position="197"/>
        <end position="383"/>
    </location>
</feature>
<dbReference type="EMBL" id="BAAANF010000022">
    <property type="protein sequence ID" value="GAA1707329.1"/>
    <property type="molecule type" value="Genomic_DNA"/>
</dbReference>
<dbReference type="Proteomes" id="UP001500280">
    <property type="component" value="Unassembled WGS sequence"/>
</dbReference>
<dbReference type="InterPro" id="IPR050922">
    <property type="entry name" value="LytR/CpsA/Psr_CW_biosynth"/>
</dbReference>
<dbReference type="RefSeq" id="WP_344160241.1">
    <property type="nucleotide sequence ID" value="NZ_BAAANF010000022.1"/>
</dbReference>
<evidence type="ECO:0000259" key="4">
    <source>
        <dbReference type="Pfam" id="PF03816"/>
    </source>
</evidence>
<feature type="transmembrane region" description="Helical" evidence="3">
    <location>
        <begin position="47"/>
        <end position="68"/>
    </location>
</feature>
<keyword evidence="3" id="KW-0472">Membrane</keyword>
<name>A0ABN2ILC5_9ACTN</name>
<keyword evidence="3" id="KW-1133">Transmembrane helix</keyword>
<evidence type="ECO:0000256" key="3">
    <source>
        <dbReference type="SAM" id="Phobius"/>
    </source>
</evidence>
<dbReference type="NCBIfam" id="TIGR00350">
    <property type="entry name" value="lytR_cpsA_psr"/>
    <property type="match status" value="1"/>
</dbReference>
<accession>A0ABN2ILC5</accession>
<keyword evidence="3" id="KW-0812">Transmembrane</keyword>
<feature type="compositionally biased region" description="Pro residues" evidence="2">
    <location>
        <begin position="460"/>
        <end position="474"/>
    </location>
</feature>
<comment type="caution">
    <text evidence="5">The sequence shown here is derived from an EMBL/GenBank/DDBJ whole genome shotgun (WGS) entry which is preliminary data.</text>
</comment>
<organism evidence="5 6">
    <name type="scientific">Kribbella yunnanensis</name>
    <dbReference type="NCBI Taxonomy" id="190194"/>
    <lineage>
        <taxon>Bacteria</taxon>
        <taxon>Bacillati</taxon>
        <taxon>Actinomycetota</taxon>
        <taxon>Actinomycetes</taxon>
        <taxon>Propionibacteriales</taxon>
        <taxon>Kribbellaceae</taxon>
        <taxon>Kribbella</taxon>
    </lineage>
</organism>
<evidence type="ECO:0000313" key="5">
    <source>
        <dbReference type="EMBL" id="GAA1707329.1"/>
    </source>
</evidence>
<evidence type="ECO:0000256" key="2">
    <source>
        <dbReference type="SAM" id="MobiDB-lite"/>
    </source>
</evidence>